<evidence type="ECO:0000256" key="6">
    <source>
        <dbReference type="PROSITE-ProRule" id="PRU00352"/>
    </source>
</evidence>
<feature type="domain" description="Sema" evidence="9">
    <location>
        <begin position="46"/>
        <end position="559"/>
    </location>
</feature>
<reference evidence="10" key="1">
    <citation type="submission" date="2021-01" db="UniProtKB">
        <authorList>
            <consortium name="EnsemblMetazoa"/>
        </authorList>
    </citation>
    <scope>IDENTIFICATION</scope>
</reference>
<dbReference type="InterPro" id="IPR042068">
    <property type="entry name" value="SEM1A_sema_dom"/>
</dbReference>
<dbReference type="Proteomes" id="UP000594260">
    <property type="component" value="Unplaced"/>
</dbReference>
<dbReference type="SMART" id="SM00423">
    <property type="entry name" value="PSI"/>
    <property type="match status" value="1"/>
</dbReference>
<dbReference type="RefSeq" id="XP_022669420.1">
    <property type="nucleotide sequence ID" value="XM_022813685.1"/>
</dbReference>
<dbReference type="SUPFAM" id="SSF101912">
    <property type="entry name" value="Sema domain"/>
    <property type="match status" value="1"/>
</dbReference>
<dbReference type="GO" id="GO:0030335">
    <property type="term" value="P:positive regulation of cell migration"/>
    <property type="evidence" value="ECO:0007669"/>
    <property type="project" value="TreeGrafter"/>
</dbReference>
<feature type="compositionally biased region" description="Basic and acidic residues" evidence="7">
    <location>
        <begin position="168"/>
        <end position="190"/>
    </location>
</feature>
<keyword evidence="11" id="KW-1185">Reference proteome</keyword>
<dbReference type="SMART" id="SM00630">
    <property type="entry name" value="Sema"/>
    <property type="match status" value="1"/>
</dbReference>
<dbReference type="PROSITE" id="PS51004">
    <property type="entry name" value="SEMA"/>
    <property type="match status" value="1"/>
</dbReference>
<sequence length="880" mass="96681">MDRTAAITTTRPSCPSRTSSYSILLLFFVAQVLRNEAAWQDNIQPKLRINTLPVDRVVRFRSEQENDHFRLLDHDGDFLLIGAKNMVYNVSAATLSVRRRLEWRPSDSDVKMCILKGKSEAACHNYIRVIAKKAHDRVLVCGTNAYKPRCRDYALLPSGPPPSGSSASDHKGKNQRSPDREFSLTDEKPGEGLCPYDPNHNSTFTFAAPLGYRTDGDLYAGTVGQFSGADPLIYRKPLRTEQFDLKHLNAPQFVSSMHLGGFVYFFFRESAVEYINCGKAVYSRVARVCTNDQGGPHKFKERFTSFLKARLNCSIPGDMPFYFNELQSTSPIVEGSYRGERARLIYSVLTTGANSISGSAVCAFRLDDIDTAFHGSFKGQEDKNSNWLPVINSKVPEPRPGQCVNNSKSLPDVTLNFITNHPLMDQAVPAYLGRPVVVHTGFSYRYTYIAVDPQVEAVSGKMYDVLFIGTDHGHVLKVINIASLTEAASDNSHTAEPVIVEDVYVFGRPGDPGPSSGSGGSSSAAHSGPVAVTNLVVQRSPYEQKLIVVSNSEIQGVPLFHCQRAQNCGDCVRLQDPYCAWSLDERKCTHNWRRDRHSSVQSIEHGWDERCGANSDEALKGDTFEAVSHNRLTLLDPTARFQLRLIDPSTHDPKLAVSVSSNRNISLAALPCKPCDYILNPTNTRASSVSHATINARPHPNSGAIVDDPRSSSSPDLPGLDHHPDGPNVIPGTFFTSANVYSVETLAIAITTSIVTSLVVGFISGYIFARRWKNDIDVDSGPEDYTRYVDINRMGGLMGPDLGVGYGGGHYEPTYALPPGMNVGGPRPINLVLNKNGKPTNHLSNHPSANLANSPMAMNNIGTLDNNKTTTLQKVKKIYL</sequence>
<accession>A0A7M7KQV8</accession>
<keyword evidence="2" id="KW-0524">Neurogenesis</keyword>
<evidence type="ECO:0000256" key="4">
    <source>
        <dbReference type="ARBA" id="ARBA00023157"/>
    </source>
</evidence>
<name>A0A7M7KQV8_VARDE</name>
<dbReference type="PANTHER" id="PTHR11036">
    <property type="entry name" value="SEMAPHORIN"/>
    <property type="match status" value="1"/>
</dbReference>
<dbReference type="InterPro" id="IPR036352">
    <property type="entry name" value="Semap_dom_sf"/>
</dbReference>
<keyword evidence="3 8" id="KW-0472">Membrane</keyword>
<evidence type="ECO:0000256" key="7">
    <source>
        <dbReference type="SAM" id="MobiDB-lite"/>
    </source>
</evidence>
<keyword evidence="5" id="KW-0325">Glycoprotein</keyword>
<dbReference type="InterPro" id="IPR001627">
    <property type="entry name" value="Semap_dom"/>
</dbReference>
<dbReference type="Gene3D" id="2.130.10.10">
    <property type="entry name" value="YVTN repeat-like/Quinoprotein amine dehydrogenase"/>
    <property type="match status" value="1"/>
</dbReference>
<feature type="transmembrane region" description="Helical" evidence="8">
    <location>
        <begin position="746"/>
        <end position="769"/>
    </location>
</feature>
<proteinExistence type="predicted"/>
<dbReference type="GO" id="GO:0071526">
    <property type="term" value="P:semaphorin-plexin signaling pathway"/>
    <property type="evidence" value="ECO:0007669"/>
    <property type="project" value="TreeGrafter"/>
</dbReference>
<evidence type="ECO:0000256" key="8">
    <source>
        <dbReference type="SAM" id="Phobius"/>
    </source>
</evidence>
<dbReference type="EnsemblMetazoa" id="XM_022813685">
    <property type="protein sequence ID" value="XP_022669420"/>
    <property type="gene ID" value="LOC111253767"/>
</dbReference>
<dbReference type="Pfam" id="PF01437">
    <property type="entry name" value="PSI"/>
    <property type="match status" value="1"/>
</dbReference>
<feature type="region of interest" description="Disordered" evidence="7">
    <location>
        <begin position="153"/>
        <end position="191"/>
    </location>
</feature>
<keyword evidence="8" id="KW-0812">Transmembrane</keyword>
<evidence type="ECO:0000256" key="1">
    <source>
        <dbReference type="ARBA" id="ARBA00004370"/>
    </source>
</evidence>
<feature type="region of interest" description="Disordered" evidence="7">
    <location>
        <begin position="694"/>
        <end position="725"/>
    </location>
</feature>
<dbReference type="Pfam" id="PF01403">
    <property type="entry name" value="Sema"/>
    <property type="match status" value="1"/>
</dbReference>
<dbReference type="AlphaFoldDB" id="A0A7M7KQV8"/>
<dbReference type="CDD" id="cd11237">
    <property type="entry name" value="Sema_1A"/>
    <property type="match status" value="1"/>
</dbReference>
<dbReference type="PANTHER" id="PTHR11036:SF127">
    <property type="entry name" value="SEMAPHORIN-1A"/>
    <property type="match status" value="1"/>
</dbReference>
<protein>
    <recommendedName>
        <fullName evidence="9">Sema domain-containing protein</fullName>
    </recommendedName>
</protein>
<evidence type="ECO:0000256" key="5">
    <source>
        <dbReference type="ARBA" id="ARBA00023180"/>
    </source>
</evidence>
<evidence type="ECO:0000313" key="11">
    <source>
        <dbReference type="Proteomes" id="UP000594260"/>
    </source>
</evidence>
<dbReference type="GO" id="GO:0045499">
    <property type="term" value="F:chemorepellent activity"/>
    <property type="evidence" value="ECO:0007669"/>
    <property type="project" value="TreeGrafter"/>
</dbReference>
<dbReference type="InterPro" id="IPR027231">
    <property type="entry name" value="Semaphorin"/>
</dbReference>
<keyword evidence="4" id="KW-1015">Disulfide bond</keyword>
<dbReference type="FunCoup" id="A0A7M7KQV8">
    <property type="interactions" value="107"/>
</dbReference>
<evidence type="ECO:0000256" key="2">
    <source>
        <dbReference type="ARBA" id="ARBA00022902"/>
    </source>
</evidence>
<dbReference type="KEGG" id="vde:111253767"/>
<comment type="caution">
    <text evidence="6">Lacks conserved residue(s) required for the propagation of feature annotation.</text>
</comment>
<dbReference type="GeneID" id="111253767"/>
<dbReference type="GO" id="GO:0005886">
    <property type="term" value="C:plasma membrane"/>
    <property type="evidence" value="ECO:0007669"/>
    <property type="project" value="TreeGrafter"/>
</dbReference>
<organism evidence="10 11">
    <name type="scientific">Varroa destructor</name>
    <name type="common">Honeybee mite</name>
    <dbReference type="NCBI Taxonomy" id="109461"/>
    <lineage>
        <taxon>Eukaryota</taxon>
        <taxon>Metazoa</taxon>
        <taxon>Ecdysozoa</taxon>
        <taxon>Arthropoda</taxon>
        <taxon>Chelicerata</taxon>
        <taxon>Arachnida</taxon>
        <taxon>Acari</taxon>
        <taxon>Parasitiformes</taxon>
        <taxon>Mesostigmata</taxon>
        <taxon>Gamasina</taxon>
        <taxon>Dermanyssoidea</taxon>
        <taxon>Varroidae</taxon>
        <taxon>Varroa</taxon>
    </lineage>
</organism>
<dbReference type="GO" id="GO:0007411">
    <property type="term" value="P:axon guidance"/>
    <property type="evidence" value="ECO:0007669"/>
    <property type="project" value="TreeGrafter"/>
</dbReference>
<dbReference type="InterPro" id="IPR015943">
    <property type="entry name" value="WD40/YVTN_repeat-like_dom_sf"/>
</dbReference>
<dbReference type="InterPro" id="IPR002165">
    <property type="entry name" value="Plexin_repeat"/>
</dbReference>
<dbReference type="SUPFAM" id="SSF103575">
    <property type="entry name" value="Plexin repeat"/>
    <property type="match status" value="1"/>
</dbReference>
<dbReference type="GO" id="GO:0030215">
    <property type="term" value="F:semaphorin receptor binding"/>
    <property type="evidence" value="ECO:0007669"/>
    <property type="project" value="InterPro"/>
</dbReference>
<evidence type="ECO:0000256" key="3">
    <source>
        <dbReference type="ARBA" id="ARBA00023136"/>
    </source>
</evidence>
<keyword evidence="8" id="KW-1133">Transmembrane helix</keyword>
<dbReference type="InParanoid" id="A0A7M7KQV8"/>
<dbReference type="FunFam" id="2.130.10.10:FF:000346">
    <property type="entry name" value="Sema-1a, isoform D"/>
    <property type="match status" value="1"/>
</dbReference>
<comment type="subcellular location">
    <subcellularLocation>
        <location evidence="1">Membrane</location>
    </subcellularLocation>
</comment>
<dbReference type="OrthoDB" id="9988752at2759"/>
<evidence type="ECO:0000259" key="9">
    <source>
        <dbReference type="PROSITE" id="PS51004"/>
    </source>
</evidence>
<evidence type="ECO:0000313" key="10">
    <source>
        <dbReference type="EnsemblMetazoa" id="XP_022669420"/>
    </source>
</evidence>
<dbReference type="InterPro" id="IPR016201">
    <property type="entry name" value="PSI"/>
</dbReference>
<dbReference type="Gene3D" id="3.30.1680.10">
    <property type="entry name" value="ligand-binding face of the semaphorins, domain 2"/>
    <property type="match status" value="1"/>
</dbReference>